<feature type="compositionally biased region" description="Low complexity" evidence="1">
    <location>
        <begin position="155"/>
        <end position="168"/>
    </location>
</feature>
<feature type="compositionally biased region" description="Low complexity" evidence="1">
    <location>
        <begin position="361"/>
        <end position="382"/>
    </location>
</feature>
<feature type="compositionally biased region" description="Polar residues" evidence="1">
    <location>
        <begin position="175"/>
        <end position="192"/>
    </location>
</feature>
<feature type="compositionally biased region" description="Low complexity" evidence="1">
    <location>
        <begin position="324"/>
        <end position="351"/>
    </location>
</feature>
<feature type="compositionally biased region" description="Polar residues" evidence="1">
    <location>
        <begin position="449"/>
        <end position="470"/>
    </location>
</feature>
<dbReference type="OrthoDB" id="2290647at2759"/>
<feature type="region of interest" description="Disordered" evidence="1">
    <location>
        <begin position="139"/>
        <end position="490"/>
    </location>
</feature>
<evidence type="ECO:0000313" key="2">
    <source>
        <dbReference type="EMBL" id="KAF7723153.1"/>
    </source>
</evidence>
<sequence length="490" mass="51971">MNNENDSNVVHHTIVDADNNSIPTEHLQLRKGRPGSIASISSEDSVNLEELINANFTEDVDDETDLPDLAGLELDDSTEDFWKMDNADNFGQNGKELDWSPEDHAGEFENANGSGGELTMQLFLRVDDRLETLSNASYASSHTTHTTHTRIRAPSSFTSSRYSTSPESSIRRQRSGSLSSENSMTSQSTITAGMNPYTRIGMTPMIYPSESTSTSSRSLSRLSNYSASSQASSNTSAIPRPRTGSAASSGMPTPSRSFTTRSSTKTGTDGKSNHTGDSHLLPRSSSRIGAHLTPSSAERSKLAKRASHIPAPPSVSTSKPTPQRTTSSASSRSSGVSTGSRSSSRIGQRASHIPSVPDNKNYSSSANGTSNSNTRRFTSTARPTSPMNAGAHGTTSRLGVRSSTPGPRNSIFSSQQEGSPRSGIPPPGVSKIAHNPGAARPPSRLRRPQTATDEVLDSSNANSTSSQRTSGIRAPGSVRSASRIGMAKRA</sequence>
<feature type="compositionally biased region" description="Polar residues" evidence="1">
    <location>
        <begin position="383"/>
        <end position="419"/>
    </location>
</feature>
<organism evidence="2 3">
    <name type="scientific">Apophysomyces ossiformis</name>
    <dbReference type="NCBI Taxonomy" id="679940"/>
    <lineage>
        <taxon>Eukaryota</taxon>
        <taxon>Fungi</taxon>
        <taxon>Fungi incertae sedis</taxon>
        <taxon>Mucoromycota</taxon>
        <taxon>Mucoromycotina</taxon>
        <taxon>Mucoromycetes</taxon>
        <taxon>Mucorales</taxon>
        <taxon>Mucorineae</taxon>
        <taxon>Mucoraceae</taxon>
        <taxon>Apophysomyces</taxon>
    </lineage>
</organism>
<proteinExistence type="predicted"/>
<reference evidence="2" key="1">
    <citation type="submission" date="2020-01" db="EMBL/GenBank/DDBJ databases">
        <title>Genome Sequencing of Three Apophysomyces-Like Fungal Strains Confirms a Novel Fungal Genus in the Mucoromycota with divergent Burkholderia-like Endosymbiotic Bacteria.</title>
        <authorList>
            <person name="Stajich J.E."/>
            <person name="Macias A.M."/>
            <person name="Carter-House D."/>
            <person name="Lovett B."/>
            <person name="Kasson L.R."/>
            <person name="Berry K."/>
            <person name="Grigoriev I."/>
            <person name="Chang Y."/>
            <person name="Spatafora J."/>
            <person name="Kasson M.T."/>
        </authorList>
    </citation>
    <scope>NUCLEOTIDE SEQUENCE</scope>
    <source>
        <strain evidence="2">NRRL A-21654</strain>
    </source>
</reference>
<protein>
    <submittedName>
        <fullName evidence="2">Uncharacterized protein</fullName>
    </submittedName>
</protein>
<feature type="compositionally biased region" description="Polar residues" evidence="1">
    <location>
        <begin position="283"/>
        <end position="297"/>
    </location>
</feature>
<evidence type="ECO:0000313" key="3">
    <source>
        <dbReference type="Proteomes" id="UP000605846"/>
    </source>
</evidence>
<dbReference type="EMBL" id="JABAYA010000162">
    <property type="protein sequence ID" value="KAF7723153.1"/>
    <property type="molecule type" value="Genomic_DNA"/>
</dbReference>
<gene>
    <name evidence="2" type="ORF">EC973_002335</name>
</gene>
<name>A0A8H7ENR6_9FUNG</name>
<feature type="compositionally biased region" description="Low complexity" evidence="1">
    <location>
        <begin position="252"/>
        <end position="270"/>
    </location>
</feature>
<evidence type="ECO:0000256" key="1">
    <source>
        <dbReference type="SAM" id="MobiDB-lite"/>
    </source>
</evidence>
<dbReference type="AlphaFoldDB" id="A0A8H7ENR6"/>
<dbReference type="Proteomes" id="UP000605846">
    <property type="component" value="Unassembled WGS sequence"/>
</dbReference>
<keyword evidence="3" id="KW-1185">Reference proteome</keyword>
<feature type="compositionally biased region" description="Polar residues" evidence="1">
    <location>
        <begin position="314"/>
        <end position="323"/>
    </location>
</feature>
<comment type="caution">
    <text evidence="2">The sequence shown here is derived from an EMBL/GenBank/DDBJ whole genome shotgun (WGS) entry which is preliminary data.</text>
</comment>
<feature type="compositionally biased region" description="Low complexity" evidence="1">
    <location>
        <begin position="209"/>
        <end position="237"/>
    </location>
</feature>
<accession>A0A8H7ENR6</accession>